<reference evidence="10 11" key="1">
    <citation type="submission" date="2017-09" db="EMBL/GenBank/DDBJ databases">
        <title>Depth-based differentiation of microbial function through sediment-hosted aquifers and enrichment of novel symbionts in the deep terrestrial subsurface.</title>
        <authorList>
            <person name="Probst A.J."/>
            <person name="Ladd B."/>
            <person name="Jarett J.K."/>
            <person name="Geller-Mcgrath D.E."/>
            <person name="Sieber C.M."/>
            <person name="Emerson J.B."/>
            <person name="Anantharaman K."/>
            <person name="Thomas B.C."/>
            <person name="Malmstrom R."/>
            <person name="Stieglmeier M."/>
            <person name="Klingl A."/>
            <person name="Woyke T."/>
            <person name="Ryan C.M."/>
            <person name="Banfield J.F."/>
        </authorList>
    </citation>
    <scope>NUCLEOTIDE SEQUENCE [LARGE SCALE GENOMIC DNA]</scope>
    <source>
        <strain evidence="10">CG11_big_fil_rev_8_21_14_0_20_43_10</strain>
    </source>
</reference>
<feature type="binding site" evidence="8">
    <location>
        <position position="132"/>
    </location>
    <ligand>
        <name>L-tryptophan</name>
        <dbReference type="ChEBI" id="CHEBI:57912"/>
    </ligand>
</feature>
<evidence type="ECO:0000313" key="10">
    <source>
        <dbReference type="EMBL" id="PIR26989.1"/>
    </source>
</evidence>
<dbReference type="NCBIfam" id="TIGR00233">
    <property type="entry name" value="trpS"/>
    <property type="match status" value="1"/>
</dbReference>
<keyword evidence="4 8" id="KW-0067">ATP-binding</keyword>
<comment type="caution">
    <text evidence="10">The sequence shown here is derived from an EMBL/GenBank/DDBJ whole genome shotgun (WGS) entry which is preliminary data.</text>
</comment>
<feature type="binding site" evidence="8">
    <location>
        <begin position="144"/>
        <end position="146"/>
    </location>
    <ligand>
        <name>ATP</name>
        <dbReference type="ChEBI" id="CHEBI:30616"/>
    </ligand>
</feature>
<comment type="similarity">
    <text evidence="1 8 9">Belongs to the class-I aminoacyl-tRNA synthetase family.</text>
</comment>
<dbReference type="FunFam" id="1.10.240.10:FF:000002">
    <property type="entry name" value="Tryptophan--tRNA ligase"/>
    <property type="match status" value="1"/>
</dbReference>
<feature type="short sequence motif" description="'KMSKS' region" evidence="8">
    <location>
        <begin position="193"/>
        <end position="197"/>
    </location>
</feature>
<evidence type="ECO:0000256" key="6">
    <source>
        <dbReference type="ARBA" id="ARBA00023146"/>
    </source>
</evidence>
<evidence type="ECO:0000256" key="8">
    <source>
        <dbReference type="HAMAP-Rule" id="MF_00140"/>
    </source>
</evidence>
<evidence type="ECO:0000256" key="2">
    <source>
        <dbReference type="ARBA" id="ARBA00022598"/>
    </source>
</evidence>
<keyword evidence="8" id="KW-0963">Cytoplasm</keyword>
<evidence type="ECO:0000256" key="4">
    <source>
        <dbReference type="ARBA" id="ARBA00022840"/>
    </source>
</evidence>
<dbReference type="InterPro" id="IPR024109">
    <property type="entry name" value="Trp-tRNA-ligase_bac-type"/>
</dbReference>
<protein>
    <recommendedName>
        <fullName evidence="8">Tryptophan--tRNA ligase</fullName>
        <ecNumber evidence="8">6.1.1.2</ecNumber>
    </recommendedName>
    <alternativeName>
        <fullName evidence="8">Tryptophanyl-tRNA synthetase</fullName>
        <shortName evidence="8">TrpRS</shortName>
    </alternativeName>
</protein>
<evidence type="ECO:0000256" key="5">
    <source>
        <dbReference type="ARBA" id="ARBA00022917"/>
    </source>
</evidence>
<dbReference type="GO" id="GO:0006436">
    <property type="term" value="P:tryptophanyl-tRNA aminoacylation"/>
    <property type="evidence" value="ECO:0007669"/>
    <property type="project" value="UniProtKB-UniRule"/>
</dbReference>
<gene>
    <name evidence="8 10" type="primary">trpS</name>
    <name evidence="10" type="ORF">COV41_00130</name>
</gene>
<feature type="binding site" evidence="8">
    <location>
        <begin position="9"/>
        <end position="11"/>
    </location>
    <ligand>
        <name>ATP</name>
        <dbReference type="ChEBI" id="CHEBI:30616"/>
    </ligand>
</feature>
<feature type="binding site" evidence="8">
    <location>
        <begin position="193"/>
        <end position="197"/>
    </location>
    <ligand>
        <name>ATP</name>
        <dbReference type="ChEBI" id="CHEBI:30616"/>
    </ligand>
</feature>
<keyword evidence="6 8" id="KW-0030">Aminoacyl-tRNA synthetase</keyword>
<dbReference type="Proteomes" id="UP000236846">
    <property type="component" value="Unassembled WGS sequence"/>
</dbReference>
<dbReference type="PANTHER" id="PTHR43766:SF1">
    <property type="entry name" value="TRYPTOPHAN--TRNA LIGASE, MITOCHONDRIAL"/>
    <property type="match status" value="1"/>
</dbReference>
<dbReference type="Pfam" id="PF00579">
    <property type="entry name" value="tRNA-synt_1b"/>
    <property type="match status" value="1"/>
</dbReference>
<evidence type="ECO:0000256" key="3">
    <source>
        <dbReference type="ARBA" id="ARBA00022741"/>
    </source>
</evidence>
<dbReference type="PANTHER" id="PTHR43766">
    <property type="entry name" value="TRYPTOPHAN--TRNA LIGASE, MITOCHONDRIAL"/>
    <property type="match status" value="1"/>
</dbReference>
<keyword evidence="2 8" id="KW-0436">Ligase</keyword>
<comment type="function">
    <text evidence="8">Catalyzes the attachment of tryptophan to tRNA(Trp).</text>
</comment>
<dbReference type="EMBL" id="PCXE01000004">
    <property type="protein sequence ID" value="PIR26989.1"/>
    <property type="molecule type" value="Genomic_DNA"/>
</dbReference>
<keyword evidence="5 8" id="KW-0648">Protein biosynthesis</keyword>
<comment type="subcellular location">
    <subcellularLocation>
        <location evidence="8">Cytoplasm</location>
    </subcellularLocation>
</comment>
<dbReference type="InterPro" id="IPR050203">
    <property type="entry name" value="Trp-tRNA_synthetase"/>
</dbReference>
<dbReference type="CDD" id="cd00806">
    <property type="entry name" value="TrpRS_core"/>
    <property type="match status" value="1"/>
</dbReference>
<dbReference type="InterPro" id="IPR002306">
    <property type="entry name" value="Trp-tRNA-ligase"/>
</dbReference>
<dbReference type="Gene3D" id="1.10.240.10">
    <property type="entry name" value="Tyrosyl-Transfer RNA Synthetase"/>
    <property type="match status" value="1"/>
</dbReference>
<dbReference type="AlphaFoldDB" id="A0A2H0PY74"/>
<proteinExistence type="inferred from homology"/>
<feature type="binding site" evidence="8">
    <location>
        <position position="184"/>
    </location>
    <ligand>
        <name>ATP</name>
        <dbReference type="ChEBI" id="CHEBI:30616"/>
    </ligand>
</feature>
<dbReference type="EC" id="6.1.1.2" evidence="8"/>
<dbReference type="InterPro" id="IPR002305">
    <property type="entry name" value="aa-tRNA-synth_Ic"/>
</dbReference>
<evidence type="ECO:0000256" key="9">
    <source>
        <dbReference type="RuleBase" id="RU363036"/>
    </source>
</evidence>
<dbReference type="GO" id="GO:0005829">
    <property type="term" value="C:cytosol"/>
    <property type="evidence" value="ECO:0007669"/>
    <property type="project" value="TreeGrafter"/>
</dbReference>
<comment type="caution">
    <text evidence="8">Lacks conserved residue(s) required for the propagation of feature annotation.</text>
</comment>
<organism evidence="10 11">
    <name type="scientific">Candidatus Brennerbacteria bacterium CG11_big_fil_rev_8_21_14_0_20_43_10</name>
    <dbReference type="NCBI Taxonomy" id="1974523"/>
    <lineage>
        <taxon>Bacteria</taxon>
        <taxon>Candidatus Brenneribacteriota</taxon>
    </lineage>
</organism>
<comment type="subunit">
    <text evidence="8">Homodimer.</text>
</comment>
<dbReference type="InterPro" id="IPR014729">
    <property type="entry name" value="Rossmann-like_a/b/a_fold"/>
</dbReference>
<dbReference type="SUPFAM" id="SSF52374">
    <property type="entry name" value="Nucleotidylyl transferase"/>
    <property type="match status" value="1"/>
</dbReference>
<dbReference type="Gene3D" id="3.40.50.620">
    <property type="entry name" value="HUPs"/>
    <property type="match status" value="1"/>
</dbReference>
<evidence type="ECO:0000256" key="7">
    <source>
        <dbReference type="ARBA" id="ARBA00049929"/>
    </source>
</evidence>
<name>A0A2H0PY74_9BACT</name>
<evidence type="ECO:0000256" key="1">
    <source>
        <dbReference type="ARBA" id="ARBA00005594"/>
    </source>
</evidence>
<accession>A0A2H0PY74</accession>
<sequence>MMRILSGIRSSGQLTIANYLGAISQFIALQNEHECFYFIADLHAITTPYDPKTFSHNVLDVAAMYLAFGLDPLKTTMFLQSLIPEHTQLQWLLATITPMGELERMTQYKEKTHQGDPADVGLFMYPVLMAADILLYKPQAVPVGEDQVQHVELTRSIAEKFNKRFGETFPLPEPKTLDKAFSRIKSLQDPAKKMSKSDDNQKASIGLMDTPEQIRAKMKSAVTDSKKDIVFNPNKKPAISNLLTIASGFSGLPITMLEQQFKGASYADFKMAVADMIIEKLTPMHEKYYELIKDKKKLKNLLVDHSHKAQVIASETLKEVQEKMGLAL</sequence>
<evidence type="ECO:0000313" key="11">
    <source>
        <dbReference type="Proteomes" id="UP000236846"/>
    </source>
</evidence>
<keyword evidence="3 8" id="KW-0547">Nucleotide-binding</keyword>
<dbReference type="HAMAP" id="MF_00140_B">
    <property type="entry name" value="Trp_tRNA_synth_B"/>
    <property type="match status" value="1"/>
</dbReference>
<dbReference type="GO" id="GO:0004830">
    <property type="term" value="F:tryptophan-tRNA ligase activity"/>
    <property type="evidence" value="ECO:0007669"/>
    <property type="project" value="UniProtKB-UniRule"/>
</dbReference>
<comment type="catalytic activity">
    <reaction evidence="7 8">
        <text>tRNA(Trp) + L-tryptophan + ATP = L-tryptophyl-tRNA(Trp) + AMP + diphosphate + H(+)</text>
        <dbReference type="Rhea" id="RHEA:24080"/>
        <dbReference type="Rhea" id="RHEA-COMP:9671"/>
        <dbReference type="Rhea" id="RHEA-COMP:9705"/>
        <dbReference type="ChEBI" id="CHEBI:15378"/>
        <dbReference type="ChEBI" id="CHEBI:30616"/>
        <dbReference type="ChEBI" id="CHEBI:33019"/>
        <dbReference type="ChEBI" id="CHEBI:57912"/>
        <dbReference type="ChEBI" id="CHEBI:78442"/>
        <dbReference type="ChEBI" id="CHEBI:78535"/>
        <dbReference type="ChEBI" id="CHEBI:456215"/>
        <dbReference type="EC" id="6.1.1.2"/>
    </reaction>
</comment>
<dbReference type="PRINTS" id="PR01039">
    <property type="entry name" value="TRNASYNTHTRP"/>
</dbReference>
<dbReference type="GO" id="GO:0005524">
    <property type="term" value="F:ATP binding"/>
    <property type="evidence" value="ECO:0007669"/>
    <property type="project" value="UniProtKB-UniRule"/>
</dbReference>